<evidence type="ECO:0000256" key="3">
    <source>
        <dbReference type="ARBA" id="ARBA00022723"/>
    </source>
</evidence>
<dbReference type="CDD" id="cd02037">
    <property type="entry name" value="Mrp_NBP35"/>
    <property type="match status" value="1"/>
</dbReference>
<dbReference type="AlphaFoldDB" id="A0AAV0BK50"/>
<dbReference type="GO" id="GO:0016226">
    <property type="term" value="P:iron-sulfur cluster assembly"/>
    <property type="evidence" value="ECO:0007669"/>
    <property type="project" value="UniProtKB-UniRule"/>
</dbReference>
<accession>A0AAV0BK50</accession>
<proteinExistence type="inferred from homology"/>
<keyword evidence="7 8" id="KW-0411">Iron-sulfur</keyword>
<comment type="similarity">
    <text evidence="8">Belongs to the Mrp/NBP35 ATP-binding proteins family. NUBP2/CFD1 subfamily.</text>
</comment>
<evidence type="ECO:0000256" key="9">
    <source>
        <dbReference type="SAM" id="MobiDB-lite"/>
    </source>
</evidence>
<comment type="subcellular location">
    <subcellularLocation>
        <location evidence="8">Cytoplasm</location>
    </subcellularLocation>
</comment>
<feature type="region of interest" description="Disordered" evidence="9">
    <location>
        <begin position="95"/>
        <end position="121"/>
    </location>
</feature>
<keyword evidence="3 8" id="KW-0479">Metal-binding</keyword>
<dbReference type="GO" id="GO:0140663">
    <property type="term" value="F:ATP-dependent FeS chaperone activity"/>
    <property type="evidence" value="ECO:0007669"/>
    <property type="project" value="InterPro"/>
</dbReference>
<dbReference type="Gene3D" id="3.40.50.300">
    <property type="entry name" value="P-loop containing nucleotide triphosphate hydrolases"/>
    <property type="match status" value="1"/>
</dbReference>
<dbReference type="GO" id="GO:0051539">
    <property type="term" value="F:4 iron, 4 sulfur cluster binding"/>
    <property type="evidence" value="ECO:0007669"/>
    <property type="project" value="UniProtKB-UniRule"/>
</dbReference>
<dbReference type="SUPFAM" id="SSF52540">
    <property type="entry name" value="P-loop containing nucleoside triphosphate hydrolases"/>
    <property type="match status" value="1"/>
</dbReference>
<keyword evidence="4 8" id="KW-0547">Nucleotide-binding</keyword>
<dbReference type="GO" id="GO:0005829">
    <property type="term" value="C:cytosol"/>
    <property type="evidence" value="ECO:0007669"/>
    <property type="project" value="TreeGrafter"/>
</dbReference>
<dbReference type="InterPro" id="IPR033756">
    <property type="entry name" value="YlxH/NBP35"/>
</dbReference>
<organism evidence="10 11">
    <name type="scientific">Phakopsora pachyrhizi</name>
    <name type="common">Asian soybean rust disease fungus</name>
    <dbReference type="NCBI Taxonomy" id="170000"/>
    <lineage>
        <taxon>Eukaryota</taxon>
        <taxon>Fungi</taxon>
        <taxon>Dikarya</taxon>
        <taxon>Basidiomycota</taxon>
        <taxon>Pucciniomycotina</taxon>
        <taxon>Pucciniomycetes</taxon>
        <taxon>Pucciniales</taxon>
        <taxon>Phakopsoraceae</taxon>
        <taxon>Phakopsora</taxon>
    </lineage>
</organism>
<keyword evidence="2 8" id="KW-0963">Cytoplasm</keyword>
<dbReference type="PANTHER" id="PTHR23264:SF19">
    <property type="entry name" value="CYTOSOLIC FE-S CLUSTER ASSEMBLY FACTOR NUBP2"/>
    <property type="match status" value="1"/>
</dbReference>
<sequence>MEEDPSLNRRLRDIQNILIVLSGKGGVGKSSVSVQLAFNLLSKASKNFRVGILDIDLTGPSIPRMLGLQGRSVHQSTDGWVPVQKSIEIDISDHERHEDDNGEKQNQGQEDHNSSSSEKRTVKGTLKCMSIGFLMKDHKRDSVLWRGPKKNSMIKQFLCNVRWGELDWLVIDTPPGTSDEHITLLEQLSPLIINSTINLERKGALPSLSSILVTTPQAVSLSDVSKEYDFTKKVGLRVIGLIENMSGYVCPHCKKVQNVFGSGGGESFCLKINDDEKNLNVGEVPENKNRIEFLGKVPIDVQLMKLLDNQDDDEVGPEENAIEDQMIKNYNEVDDELFKKYSETESSSRFDEICEKVIKAVECLRKEM</sequence>
<feature type="binding site" evidence="8">
    <location>
        <position position="250"/>
    </location>
    <ligand>
        <name>[4Fe-4S] cluster</name>
        <dbReference type="ChEBI" id="CHEBI:49883"/>
        <note>ligand shared between dimeric partners</note>
    </ligand>
</feature>
<keyword evidence="6 8" id="KW-0408">Iron</keyword>
<feature type="binding site" evidence="8">
    <location>
        <begin position="23"/>
        <end position="30"/>
    </location>
    <ligand>
        <name>ATP</name>
        <dbReference type="ChEBI" id="CHEBI:30616"/>
    </ligand>
</feature>
<dbReference type="Proteomes" id="UP001153365">
    <property type="component" value="Unassembled WGS sequence"/>
</dbReference>
<dbReference type="EMBL" id="CALTRL010005757">
    <property type="protein sequence ID" value="CAH7685893.1"/>
    <property type="molecule type" value="Genomic_DNA"/>
</dbReference>
<evidence type="ECO:0000313" key="10">
    <source>
        <dbReference type="EMBL" id="CAH7685893.1"/>
    </source>
</evidence>
<evidence type="ECO:0000256" key="6">
    <source>
        <dbReference type="ARBA" id="ARBA00023004"/>
    </source>
</evidence>
<evidence type="ECO:0000256" key="8">
    <source>
        <dbReference type="HAMAP-Rule" id="MF_03039"/>
    </source>
</evidence>
<keyword evidence="5 8" id="KW-0067">ATP-binding</keyword>
<keyword evidence="11" id="KW-1185">Reference proteome</keyword>
<dbReference type="HAMAP" id="MF_03039">
    <property type="entry name" value="NUBP2"/>
    <property type="match status" value="1"/>
</dbReference>
<dbReference type="GO" id="GO:0005524">
    <property type="term" value="F:ATP binding"/>
    <property type="evidence" value="ECO:0007669"/>
    <property type="project" value="UniProtKB-KW"/>
</dbReference>
<reference evidence="10" key="1">
    <citation type="submission" date="2022-06" db="EMBL/GenBank/DDBJ databases">
        <authorList>
            <consortium name="SYNGENTA / RWTH Aachen University"/>
        </authorList>
    </citation>
    <scope>NUCLEOTIDE SEQUENCE</scope>
</reference>
<comment type="caution">
    <text evidence="10">The sequence shown here is derived from an EMBL/GenBank/DDBJ whole genome shotgun (WGS) entry which is preliminary data.</text>
</comment>
<comment type="function">
    <text evidence="8">Component of the cytosolic iron-sulfur (Fe/S) protein assembly (CIA) machinery. Required for maturation of extramitochondrial Fe-S proteins. The NBP35-CFD1 heterotetramer forms a Fe-S scaffold complex, mediating the de novo assembly of an Fe-S cluster and its transfer to target apoproteins.</text>
</comment>
<dbReference type="HAMAP" id="MF_02040">
    <property type="entry name" value="Mrp_NBP35"/>
    <property type="match status" value="1"/>
</dbReference>
<evidence type="ECO:0000256" key="5">
    <source>
        <dbReference type="ARBA" id="ARBA00022840"/>
    </source>
</evidence>
<evidence type="ECO:0000256" key="1">
    <source>
        <dbReference type="ARBA" id="ARBA00022485"/>
    </source>
</evidence>
<dbReference type="InterPro" id="IPR027417">
    <property type="entry name" value="P-loop_NTPase"/>
</dbReference>
<dbReference type="InterPro" id="IPR028600">
    <property type="entry name" value="NUBP2/Cfd1_eukaryotes"/>
</dbReference>
<dbReference type="Pfam" id="PF10609">
    <property type="entry name" value="ParA"/>
    <property type="match status" value="2"/>
</dbReference>
<evidence type="ECO:0000256" key="2">
    <source>
        <dbReference type="ARBA" id="ARBA00022490"/>
    </source>
</evidence>
<name>A0AAV0BK50_PHAPC</name>
<dbReference type="InterPro" id="IPR019591">
    <property type="entry name" value="Mrp/NBP35_ATP-bd"/>
</dbReference>
<evidence type="ECO:0000256" key="4">
    <source>
        <dbReference type="ARBA" id="ARBA00022741"/>
    </source>
</evidence>
<keyword evidence="1 8" id="KW-0004">4Fe-4S</keyword>
<dbReference type="PANTHER" id="PTHR23264">
    <property type="entry name" value="NUCLEOTIDE-BINDING PROTEIN NBP35 YEAST -RELATED"/>
    <property type="match status" value="1"/>
</dbReference>
<gene>
    <name evidence="10" type="ORF">PPACK8108_LOCUS20488</name>
</gene>
<protein>
    <submittedName>
        <fullName evidence="10">Nucleotide-binding protein 2</fullName>
    </submittedName>
</protein>
<evidence type="ECO:0000313" key="11">
    <source>
        <dbReference type="Proteomes" id="UP001153365"/>
    </source>
</evidence>
<feature type="binding site" evidence="8">
    <location>
        <position position="253"/>
    </location>
    <ligand>
        <name>[4Fe-4S] cluster</name>
        <dbReference type="ChEBI" id="CHEBI:49883"/>
        <note>ligand shared between dimeric partners</note>
    </ligand>
</feature>
<evidence type="ECO:0000256" key="7">
    <source>
        <dbReference type="ARBA" id="ARBA00023014"/>
    </source>
</evidence>
<dbReference type="GO" id="GO:0046872">
    <property type="term" value="F:metal ion binding"/>
    <property type="evidence" value="ECO:0007669"/>
    <property type="project" value="UniProtKB-KW"/>
</dbReference>